<sequence length="376" mass="40012">MRWGWRPMAEAPCPIPLGMVGGGEGAFIGAVHRIAARMDGHFRLVAGALSSDAARAEASARALGLDRAYVDFREMARAEAARPDGIRAVSVVTPNHLHAPVAVAFLDAGIHVICDKPLAATPEQAQAIAEAAMRSRARFFLTHNYCANPMVREAKAIVAEGGIGDLRLVQAEYLQGWLADEVHSKQADWRTDPAQAGAGAIGDIGTHAWQLAAFVTGETPVALAAELSSMVPGRRVDDDVRVMLRYASGARGGLWASQVAVGRENGLSLRIFGTKGALEWHQEDPERLIFTVKGEPPRILTRAQDRSASFRTPPGHPEGYLEAFANLYSDIATVIRGNEGPLARLPGLADGLSGMAFIAAAQASAARDGAWVEVHP</sequence>
<dbReference type="InterPro" id="IPR036291">
    <property type="entry name" value="NAD(P)-bd_dom_sf"/>
</dbReference>
<dbReference type="InterPro" id="IPR051317">
    <property type="entry name" value="Gfo/Idh/MocA_oxidoreduct"/>
</dbReference>
<dbReference type="AlphaFoldDB" id="A0A1G9EIR3"/>
<name>A0A1G9EIR3_9RHOB</name>
<feature type="domain" description="Gfo/Idh/MocA-like oxidoreductase N-terminal" evidence="1">
    <location>
        <begin position="18"/>
        <end position="142"/>
    </location>
</feature>
<organism evidence="3 4">
    <name type="scientific">Paracoccus chinensis</name>
    <dbReference type="NCBI Taxonomy" id="525640"/>
    <lineage>
        <taxon>Bacteria</taxon>
        <taxon>Pseudomonadati</taxon>
        <taxon>Pseudomonadota</taxon>
        <taxon>Alphaproteobacteria</taxon>
        <taxon>Rhodobacterales</taxon>
        <taxon>Paracoccaceae</taxon>
        <taxon>Paracoccus</taxon>
    </lineage>
</organism>
<dbReference type="STRING" id="525640.SAMN04487971_1035"/>
<dbReference type="Proteomes" id="UP000199555">
    <property type="component" value="Unassembled WGS sequence"/>
</dbReference>
<gene>
    <name evidence="3" type="ORF">SAMN04487971_1035</name>
</gene>
<evidence type="ECO:0000313" key="3">
    <source>
        <dbReference type="EMBL" id="SDK76057.1"/>
    </source>
</evidence>
<dbReference type="SUPFAM" id="SSF51735">
    <property type="entry name" value="NAD(P)-binding Rossmann-fold domains"/>
    <property type="match status" value="1"/>
</dbReference>
<dbReference type="Pfam" id="PF22725">
    <property type="entry name" value="GFO_IDH_MocA_C3"/>
    <property type="match status" value="1"/>
</dbReference>
<accession>A0A1G9EIR3</accession>
<evidence type="ECO:0000313" key="4">
    <source>
        <dbReference type="Proteomes" id="UP000199555"/>
    </source>
</evidence>
<dbReference type="Gene3D" id="3.30.360.10">
    <property type="entry name" value="Dihydrodipicolinate Reductase, domain 2"/>
    <property type="match status" value="1"/>
</dbReference>
<dbReference type="SUPFAM" id="SSF55347">
    <property type="entry name" value="Glyceraldehyde-3-phosphate dehydrogenase-like, C-terminal domain"/>
    <property type="match status" value="1"/>
</dbReference>
<evidence type="ECO:0000259" key="1">
    <source>
        <dbReference type="Pfam" id="PF01408"/>
    </source>
</evidence>
<dbReference type="InterPro" id="IPR055170">
    <property type="entry name" value="GFO_IDH_MocA-like_dom"/>
</dbReference>
<keyword evidence="4" id="KW-1185">Reference proteome</keyword>
<reference evidence="4" key="1">
    <citation type="submission" date="2016-10" db="EMBL/GenBank/DDBJ databases">
        <authorList>
            <person name="Varghese N."/>
            <person name="Submissions S."/>
        </authorList>
    </citation>
    <scope>NUCLEOTIDE SEQUENCE [LARGE SCALE GENOMIC DNA]</scope>
    <source>
        <strain evidence="4">CGMCC 1.7655</strain>
    </source>
</reference>
<dbReference type="PANTHER" id="PTHR43708:SF3">
    <property type="entry name" value="OXIDOREDUCTASE"/>
    <property type="match status" value="1"/>
</dbReference>
<dbReference type="InterPro" id="IPR000683">
    <property type="entry name" value="Gfo/Idh/MocA-like_OxRdtase_N"/>
</dbReference>
<dbReference type="PANTHER" id="PTHR43708">
    <property type="entry name" value="CONSERVED EXPRESSED OXIDOREDUCTASE (EUROFUNG)"/>
    <property type="match status" value="1"/>
</dbReference>
<proteinExistence type="predicted"/>
<dbReference type="GO" id="GO:0000166">
    <property type="term" value="F:nucleotide binding"/>
    <property type="evidence" value="ECO:0007669"/>
    <property type="project" value="InterPro"/>
</dbReference>
<dbReference type="EMBL" id="FNGE01000003">
    <property type="protein sequence ID" value="SDK76057.1"/>
    <property type="molecule type" value="Genomic_DNA"/>
</dbReference>
<dbReference type="Pfam" id="PF01408">
    <property type="entry name" value="GFO_IDH_MocA"/>
    <property type="match status" value="1"/>
</dbReference>
<evidence type="ECO:0000259" key="2">
    <source>
        <dbReference type="Pfam" id="PF22725"/>
    </source>
</evidence>
<dbReference type="Gene3D" id="3.40.50.720">
    <property type="entry name" value="NAD(P)-binding Rossmann-like Domain"/>
    <property type="match status" value="1"/>
</dbReference>
<feature type="domain" description="GFO/IDH/MocA-like oxidoreductase" evidence="2">
    <location>
        <begin position="151"/>
        <end position="279"/>
    </location>
</feature>
<protein>
    <submittedName>
        <fullName evidence="3">Predicted dehydrogenase</fullName>
    </submittedName>
</protein>